<name>A0A5B7IHG8_PORTR</name>
<proteinExistence type="predicted"/>
<organism evidence="1 2">
    <name type="scientific">Portunus trituberculatus</name>
    <name type="common">Swimming crab</name>
    <name type="synonym">Neptunus trituberculatus</name>
    <dbReference type="NCBI Taxonomy" id="210409"/>
    <lineage>
        <taxon>Eukaryota</taxon>
        <taxon>Metazoa</taxon>
        <taxon>Ecdysozoa</taxon>
        <taxon>Arthropoda</taxon>
        <taxon>Crustacea</taxon>
        <taxon>Multicrustacea</taxon>
        <taxon>Malacostraca</taxon>
        <taxon>Eumalacostraca</taxon>
        <taxon>Eucarida</taxon>
        <taxon>Decapoda</taxon>
        <taxon>Pleocyemata</taxon>
        <taxon>Brachyura</taxon>
        <taxon>Eubrachyura</taxon>
        <taxon>Portunoidea</taxon>
        <taxon>Portunidae</taxon>
        <taxon>Portuninae</taxon>
        <taxon>Portunus</taxon>
    </lineage>
</organism>
<gene>
    <name evidence="1" type="ORF">E2C01_074523</name>
</gene>
<evidence type="ECO:0000313" key="1">
    <source>
        <dbReference type="EMBL" id="MPC79964.1"/>
    </source>
</evidence>
<sequence>MTGPWQGTLMTLKAVHRMNASDSILFCVLLTRVTRRRTLSSCGTCVGLLLGLRTYVEKVWDLRGAGMGLPRFSLSFE</sequence>
<protein>
    <submittedName>
        <fullName evidence="1">Uncharacterized protein</fullName>
    </submittedName>
</protein>
<dbReference type="AlphaFoldDB" id="A0A5B7IHG8"/>
<dbReference type="EMBL" id="VSRR010052579">
    <property type="protein sequence ID" value="MPC79964.1"/>
    <property type="molecule type" value="Genomic_DNA"/>
</dbReference>
<evidence type="ECO:0000313" key="2">
    <source>
        <dbReference type="Proteomes" id="UP000324222"/>
    </source>
</evidence>
<comment type="caution">
    <text evidence="1">The sequence shown here is derived from an EMBL/GenBank/DDBJ whole genome shotgun (WGS) entry which is preliminary data.</text>
</comment>
<reference evidence="1 2" key="1">
    <citation type="submission" date="2019-05" db="EMBL/GenBank/DDBJ databases">
        <title>Another draft genome of Portunus trituberculatus and its Hox gene families provides insights of decapod evolution.</title>
        <authorList>
            <person name="Jeong J.-H."/>
            <person name="Song I."/>
            <person name="Kim S."/>
            <person name="Choi T."/>
            <person name="Kim D."/>
            <person name="Ryu S."/>
            <person name="Kim W."/>
        </authorList>
    </citation>
    <scope>NUCLEOTIDE SEQUENCE [LARGE SCALE GENOMIC DNA]</scope>
    <source>
        <tissue evidence="1">Muscle</tissue>
    </source>
</reference>
<accession>A0A5B7IHG8</accession>
<keyword evidence="2" id="KW-1185">Reference proteome</keyword>
<dbReference type="Proteomes" id="UP000324222">
    <property type="component" value="Unassembled WGS sequence"/>
</dbReference>